<name>A0A370Q8T5_9FLAO</name>
<sequence>MVFHKVATIPTGNKNNRQNTSFTKARSFNHSQQCATLWCWAACGGMMVSFHKRSSYSQYDFAVKRFDNEEIYDYECNALPKHFNKPQMPNECLKQLNGILVNGISNSQKDELWTGLVKEIASKTPLLMGISYNEEETDGHFIIVSQVLNGIYYVHNPKYPEGVQKTKEWFFEDSNFSTHVDGAFWSHAFSIK</sequence>
<comment type="caution">
    <text evidence="1">The sequence shown here is derived from an EMBL/GenBank/DDBJ whole genome shotgun (WGS) entry which is preliminary data.</text>
</comment>
<gene>
    <name evidence="1" type="ORF">C8D94_104126</name>
</gene>
<organism evidence="1 2">
    <name type="scientific">Marinirhabdus gelatinilytica</name>
    <dbReference type="NCBI Taxonomy" id="1703343"/>
    <lineage>
        <taxon>Bacteria</taxon>
        <taxon>Pseudomonadati</taxon>
        <taxon>Bacteroidota</taxon>
        <taxon>Flavobacteriia</taxon>
        <taxon>Flavobacteriales</taxon>
        <taxon>Flavobacteriaceae</taxon>
    </lineage>
</organism>
<dbReference type="AlphaFoldDB" id="A0A370Q8T5"/>
<keyword evidence="1" id="KW-0645">Protease</keyword>
<dbReference type="GO" id="GO:0006508">
    <property type="term" value="P:proteolysis"/>
    <property type="evidence" value="ECO:0007669"/>
    <property type="project" value="UniProtKB-KW"/>
</dbReference>
<reference evidence="1 2" key="1">
    <citation type="submission" date="2018-07" db="EMBL/GenBank/DDBJ databases">
        <title>Genomic Encyclopedia of Type Strains, Phase IV (KMG-IV): sequencing the most valuable type-strain genomes for metagenomic binning, comparative biology and taxonomic classification.</title>
        <authorList>
            <person name="Goeker M."/>
        </authorList>
    </citation>
    <scope>NUCLEOTIDE SEQUENCE [LARGE SCALE GENOMIC DNA]</scope>
    <source>
        <strain evidence="1 2">DSM 101478</strain>
    </source>
</reference>
<dbReference type="GO" id="GO:0008233">
    <property type="term" value="F:peptidase activity"/>
    <property type="evidence" value="ECO:0007669"/>
    <property type="project" value="UniProtKB-KW"/>
</dbReference>
<evidence type="ECO:0000313" key="1">
    <source>
        <dbReference type="EMBL" id="RDK84753.1"/>
    </source>
</evidence>
<dbReference type="Proteomes" id="UP000255317">
    <property type="component" value="Unassembled WGS sequence"/>
</dbReference>
<dbReference type="RefSeq" id="WP_115124173.1">
    <property type="nucleotide sequence ID" value="NZ_QRAO01000004.1"/>
</dbReference>
<protein>
    <submittedName>
        <fullName evidence="1">Papain like cysteine protease AvrRpt2</fullName>
    </submittedName>
</protein>
<keyword evidence="1" id="KW-0378">Hydrolase</keyword>
<proteinExistence type="predicted"/>
<accession>A0A370Q8T5</accession>
<keyword evidence="2" id="KW-1185">Reference proteome</keyword>
<dbReference type="EMBL" id="QRAO01000004">
    <property type="protein sequence ID" value="RDK84753.1"/>
    <property type="molecule type" value="Genomic_DNA"/>
</dbReference>
<evidence type="ECO:0000313" key="2">
    <source>
        <dbReference type="Proteomes" id="UP000255317"/>
    </source>
</evidence>